<keyword evidence="1" id="KW-0812">Transmembrane</keyword>
<name>A0A401W1J4_STREY</name>
<evidence type="ECO:0000313" key="2">
    <source>
        <dbReference type="EMBL" id="GCD43189.1"/>
    </source>
</evidence>
<feature type="transmembrane region" description="Helical" evidence="1">
    <location>
        <begin position="134"/>
        <end position="153"/>
    </location>
</feature>
<gene>
    <name evidence="2" type="ORF">GKJPGBOP_02869</name>
</gene>
<dbReference type="Proteomes" id="UP000286746">
    <property type="component" value="Unassembled WGS sequence"/>
</dbReference>
<feature type="transmembrane region" description="Helical" evidence="1">
    <location>
        <begin position="501"/>
        <end position="521"/>
    </location>
</feature>
<feature type="transmembrane region" description="Helical" evidence="1">
    <location>
        <begin position="46"/>
        <end position="73"/>
    </location>
</feature>
<protein>
    <recommendedName>
        <fullName evidence="4">FtsX-like permease family protein</fullName>
    </recommendedName>
</protein>
<feature type="transmembrane region" description="Helical" evidence="1">
    <location>
        <begin position="219"/>
        <end position="239"/>
    </location>
</feature>
<evidence type="ECO:0000313" key="3">
    <source>
        <dbReference type="Proteomes" id="UP000286746"/>
    </source>
</evidence>
<sequence length="536" mass="56691">MLLLIGFSLVLPAGILVVVAVRTGAHYRDRREALIESLGGSSRDRALMAIGEVATPVALGSGLAAFPLTALLARNCRIPVVDYLTSAEDMRQWAWLLTSSLLLAVILVAVSASLPQCASQFSQRSTRPRKKHRVPPQTALLFPIALLLAVRGPDFFPTGTGNFMLAIYCGTGLALITLPLCIAAGTAAIGNPLARKGRAMGSPATVLAGRRYATHPGPIARLVSGLVIAIALLIQIYAWNGYMGLPARQAEETRHRIGDSLVVAQNSPALTEAQVKHVLQASPVPTEAAALIASPDSNHLQVQASCTALTTLKLPCIETELPPGAGYNDPRLDELLRWFSDETARVTVRPGSVAQALTAKDSSRQLILVSSDGRALPTAPFKKIFYEMRPMGVDVDYLGESWLRPALVREKQGNWIVLFGAAGVLVLSLAFGFAGLAELTRAGRALTPLSVLTANHRVLALATAWNVLIPMALAALTGAMFGTWLATPLATAGGSSIPNSLLGSIVLAVTVIAIGLWAYGVRTAHAMANSWRPNGE</sequence>
<keyword evidence="1" id="KW-0472">Membrane</keyword>
<accession>A0A401W1J4</accession>
<keyword evidence="3" id="KW-1185">Reference proteome</keyword>
<feature type="transmembrane region" description="Helical" evidence="1">
    <location>
        <begin position="6"/>
        <end position="25"/>
    </location>
</feature>
<proteinExistence type="predicted"/>
<reference evidence="2 3" key="1">
    <citation type="submission" date="2018-11" db="EMBL/GenBank/DDBJ databases">
        <title>Whole genome sequence of Streptomyces paromomycinus NBRC 15454(T).</title>
        <authorList>
            <person name="Komaki H."/>
            <person name="Tamura T."/>
        </authorList>
    </citation>
    <scope>NUCLEOTIDE SEQUENCE [LARGE SCALE GENOMIC DNA]</scope>
    <source>
        <strain evidence="2 3">NBRC 15454</strain>
    </source>
</reference>
<comment type="caution">
    <text evidence="2">The sequence shown here is derived from an EMBL/GenBank/DDBJ whole genome shotgun (WGS) entry which is preliminary data.</text>
</comment>
<dbReference type="EMBL" id="BHZD01000001">
    <property type="protein sequence ID" value="GCD43189.1"/>
    <property type="molecule type" value="Genomic_DNA"/>
</dbReference>
<keyword evidence="1" id="KW-1133">Transmembrane helix</keyword>
<feature type="transmembrane region" description="Helical" evidence="1">
    <location>
        <begin position="165"/>
        <end position="190"/>
    </location>
</feature>
<evidence type="ECO:0008006" key="4">
    <source>
        <dbReference type="Google" id="ProtNLM"/>
    </source>
</evidence>
<feature type="transmembrane region" description="Helical" evidence="1">
    <location>
        <begin position="93"/>
        <end position="114"/>
    </location>
</feature>
<feature type="transmembrane region" description="Helical" evidence="1">
    <location>
        <begin position="458"/>
        <end position="481"/>
    </location>
</feature>
<feature type="transmembrane region" description="Helical" evidence="1">
    <location>
        <begin position="415"/>
        <end position="437"/>
    </location>
</feature>
<organism evidence="2 3">
    <name type="scientific">Streptomyces paromomycinus</name>
    <name type="common">Streptomyces rimosus subsp. paromomycinus</name>
    <dbReference type="NCBI Taxonomy" id="92743"/>
    <lineage>
        <taxon>Bacteria</taxon>
        <taxon>Bacillati</taxon>
        <taxon>Actinomycetota</taxon>
        <taxon>Actinomycetes</taxon>
        <taxon>Kitasatosporales</taxon>
        <taxon>Streptomycetaceae</taxon>
        <taxon>Streptomyces</taxon>
    </lineage>
</organism>
<evidence type="ECO:0000256" key="1">
    <source>
        <dbReference type="SAM" id="Phobius"/>
    </source>
</evidence>
<dbReference type="AlphaFoldDB" id="A0A401W1J4"/>